<comment type="similarity">
    <text evidence="1">Belongs to the beta-lactamase family.</text>
</comment>
<evidence type="ECO:0000259" key="4">
    <source>
        <dbReference type="Pfam" id="PF26335"/>
    </source>
</evidence>
<evidence type="ECO:0000313" key="5">
    <source>
        <dbReference type="EMBL" id="KAF2106099.1"/>
    </source>
</evidence>
<organism evidence="5 6">
    <name type="scientific">Lophiotrema nucula</name>
    <dbReference type="NCBI Taxonomy" id="690887"/>
    <lineage>
        <taxon>Eukaryota</taxon>
        <taxon>Fungi</taxon>
        <taxon>Dikarya</taxon>
        <taxon>Ascomycota</taxon>
        <taxon>Pezizomycotina</taxon>
        <taxon>Dothideomycetes</taxon>
        <taxon>Pleosporomycetidae</taxon>
        <taxon>Pleosporales</taxon>
        <taxon>Lophiotremataceae</taxon>
        <taxon>Lophiotrema</taxon>
    </lineage>
</organism>
<dbReference type="EMBL" id="ML977366">
    <property type="protein sequence ID" value="KAF2106099.1"/>
    <property type="molecule type" value="Genomic_DNA"/>
</dbReference>
<reference evidence="5" key="1">
    <citation type="journal article" date="2020" name="Stud. Mycol.">
        <title>101 Dothideomycetes genomes: a test case for predicting lifestyles and emergence of pathogens.</title>
        <authorList>
            <person name="Haridas S."/>
            <person name="Albert R."/>
            <person name="Binder M."/>
            <person name="Bloem J."/>
            <person name="Labutti K."/>
            <person name="Salamov A."/>
            <person name="Andreopoulos B."/>
            <person name="Baker S."/>
            <person name="Barry K."/>
            <person name="Bills G."/>
            <person name="Bluhm B."/>
            <person name="Cannon C."/>
            <person name="Castanera R."/>
            <person name="Culley D."/>
            <person name="Daum C."/>
            <person name="Ezra D."/>
            <person name="Gonzalez J."/>
            <person name="Henrissat B."/>
            <person name="Kuo A."/>
            <person name="Liang C."/>
            <person name="Lipzen A."/>
            <person name="Lutzoni F."/>
            <person name="Magnuson J."/>
            <person name="Mondo S."/>
            <person name="Nolan M."/>
            <person name="Ohm R."/>
            <person name="Pangilinan J."/>
            <person name="Park H.-J."/>
            <person name="Ramirez L."/>
            <person name="Alfaro M."/>
            <person name="Sun H."/>
            <person name="Tritt A."/>
            <person name="Yoshinaga Y."/>
            <person name="Zwiers L.-H."/>
            <person name="Turgeon B."/>
            <person name="Goodwin S."/>
            <person name="Spatafora J."/>
            <person name="Crous P."/>
            <person name="Grigoriev I."/>
        </authorList>
    </citation>
    <scope>NUCLEOTIDE SEQUENCE</scope>
    <source>
        <strain evidence="5">CBS 627.86</strain>
    </source>
</reference>
<gene>
    <name evidence="5" type="ORF">BDV96DRAFT_508412</name>
</gene>
<dbReference type="Gene3D" id="3.40.710.10">
    <property type="entry name" value="DD-peptidase/beta-lactamase superfamily"/>
    <property type="match status" value="1"/>
</dbReference>
<dbReference type="InterPro" id="IPR051478">
    <property type="entry name" value="Beta-lactamase-like_AB/R"/>
</dbReference>
<evidence type="ECO:0000313" key="6">
    <source>
        <dbReference type="Proteomes" id="UP000799770"/>
    </source>
</evidence>
<keyword evidence="6" id="KW-1185">Reference proteome</keyword>
<name>A0A6A5YFP1_9PLEO</name>
<feature type="chain" id="PRO_5025632218" evidence="2">
    <location>
        <begin position="22"/>
        <end position="581"/>
    </location>
</feature>
<evidence type="ECO:0000256" key="1">
    <source>
        <dbReference type="ARBA" id="ARBA00038473"/>
    </source>
</evidence>
<dbReference type="AlphaFoldDB" id="A0A6A5YFP1"/>
<dbReference type="InterPro" id="IPR058664">
    <property type="entry name" value="ARB_00930-like_C"/>
</dbReference>
<proteinExistence type="inferred from homology"/>
<dbReference type="SUPFAM" id="SSF56601">
    <property type="entry name" value="beta-lactamase/transpeptidase-like"/>
    <property type="match status" value="1"/>
</dbReference>
<feature type="signal peptide" evidence="2">
    <location>
        <begin position="1"/>
        <end position="21"/>
    </location>
</feature>
<dbReference type="PANTHER" id="PTHR22935:SF95">
    <property type="entry name" value="BETA-LACTAMASE-LIKE 1-RELATED"/>
    <property type="match status" value="1"/>
</dbReference>
<dbReference type="InterPro" id="IPR001466">
    <property type="entry name" value="Beta-lactam-related"/>
</dbReference>
<evidence type="ECO:0000259" key="3">
    <source>
        <dbReference type="Pfam" id="PF00144"/>
    </source>
</evidence>
<dbReference type="OrthoDB" id="10250282at2759"/>
<protein>
    <submittedName>
        <fullName evidence="5">Beta-lactamase/transpeptidase-like protein</fullName>
    </submittedName>
</protein>
<dbReference type="InterPro" id="IPR012338">
    <property type="entry name" value="Beta-lactam/transpept-like"/>
</dbReference>
<feature type="domain" description="Beta-lactamase-like ARB-00930-like C-terminal" evidence="4">
    <location>
        <begin position="437"/>
        <end position="578"/>
    </location>
</feature>
<sequence>MWVFSIFTVLLLLYVSQIARTEKVSFSPCPLLGPRFSIPSIVSASPIIQDGLQNLTKSFDEYALTLNGTFGPTSPNTTSFSVALFSTEETNSTKPYFYEYHHIAPSLRNATARAHRLDAHSVYRVGDLTTLFTVWLFLVEAGEEHLDDPVSMWVPELEAAVRNSSFISRVQWKEVTLGDLAAHLGGIGSYAPSLQILEMGSVLAGIDTFTDNSPCRRASVQCKINDFLSYFGTRPPVFAATSTPIFSNAGFIILGSALERITGRSYEDLLLTSILRPLNMSSTTLLQPSTNKNAVIPSNATIAGWSSSTPIEAPFNGLYSTIHDMSEALRAILSSALLPGSTTRRWLKPVSQTSNLVNSVGRPFEIYSLTASPTSPVIPIYQVRGNVDLYSSHIGLAPDYGVGFVIMAADSAANPDLNAYADLIATEMIPALEQNAIVQASQMFSGTYVDVNKNMTLVIAQAEDTSPGLSLTNFTAADKDLRAVYAKLNSIDPENLSFRLYPTDLIEDAAKGKRMTFRASFQDVTTLADAGTPTCDTWRYIDRLQINGVGIDEFIFEVESGNAVKVEIPAFDAKLEKQLGE</sequence>
<feature type="domain" description="Beta-lactamase-related" evidence="3">
    <location>
        <begin position="115"/>
        <end position="424"/>
    </location>
</feature>
<evidence type="ECO:0000256" key="2">
    <source>
        <dbReference type="SAM" id="SignalP"/>
    </source>
</evidence>
<dbReference type="Proteomes" id="UP000799770">
    <property type="component" value="Unassembled WGS sequence"/>
</dbReference>
<dbReference type="Pfam" id="PF26335">
    <property type="entry name" value="ARB_00930_C"/>
    <property type="match status" value="1"/>
</dbReference>
<accession>A0A6A5YFP1</accession>
<keyword evidence="2" id="KW-0732">Signal</keyword>
<dbReference type="PANTHER" id="PTHR22935">
    <property type="entry name" value="PENICILLIN-BINDING PROTEIN"/>
    <property type="match status" value="1"/>
</dbReference>
<dbReference type="Pfam" id="PF00144">
    <property type="entry name" value="Beta-lactamase"/>
    <property type="match status" value="1"/>
</dbReference>